<dbReference type="InterPro" id="IPR012338">
    <property type="entry name" value="Beta-lactam/transpept-like"/>
</dbReference>
<dbReference type="PANTHER" id="PTHR46825:SF7">
    <property type="entry name" value="D-ALANYL-D-ALANINE CARBOXYPEPTIDASE"/>
    <property type="match status" value="1"/>
</dbReference>
<dbReference type="InterPro" id="IPR050491">
    <property type="entry name" value="AmpC-like"/>
</dbReference>
<dbReference type="PROSITE" id="PS51257">
    <property type="entry name" value="PROKAR_LIPOPROTEIN"/>
    <property type="match status" value="1"/>
</dbReference>
<keyword evidence="1" id="KW-0732">Signal</keyword>
<keyword evidence="3" id="KW-0378">Hydrolase</keyword>
<gene>
    <name evidence="3" type="ORF">ACFP1Z_15810</name>
</gene>
<dbReference type="EC" id="3.-.-.-" evidence="3"/>
<evidence type="ECO:0000313" key="3">
    <source>
        <dbReference type="EMBL" id="MFC5721637.1"/>
    </source>
</evidence>
<evidence type="ECO:0000256" key="1">
    <source>
        <dbReference type="SAM" id="SignalP"/>
    </source>
</evidence>
<organism evidence="3 4">
    <name type="scientific">Streptomyces gamaensis</name>
    <dbReference type="NCBI Taxonomy" id="1763542"/>
    <lineage>
        <taxon>Bacteria</taxon>
        <taxon>Bacillati</taxon>
        <taxon>Actinomycetota</taxon>
        <taxon>Actinomycetes</taxon>
        <taxon>Kitasatosporales</taxon>
        <taxon>Streptomycetaceae</taxon>
        <taxon>Streptomyces</taxon>
    </lineage>
</organism>
<dbReference type="RefSeq" id="WP_390316944.1">
    <property type="nucleotide sequence ID" value="NZ_JBHSPB010000008.1"/>
</dbReference>
<feature type="chain" id="PRO_5045338608" evidence="1">
    <location>
        <begin position="33"/>
        <end position="406"/>
    </location>
</feature>
<name>A0ABW0Z0R9_9ACTN</name>
<dbReference type="EMBL" id="JBHSPB010000008">
    <property type="protein sequence ID" value="MFC5721637.1"/>
    <property type="molecule type" value="Genomic_DNA"/>
</dbReference>
<accession>A0ABW0Z0R9</accession>
<evidence type="ECO:0000313" key="4">
    <source>
        <dbReference type="Proteomes" id="UP001596083"/>
    </source>
</evidence>
<sequence length="406" mass="42126">MPIARPLSQRVLRSVLPAALGAAVLACSAATAAVPERPRTGPGATAVAARADGSGHAATLAAMRRIVASGVPGALAEVREGNRSWYGAAGTADVTRPRLPRPGDRFRIGESTELFVATAVLQLEAEGRLGLDDTVEHWLPGLVTGHGHDGGRITVRQLLGHTSGIFDYTRDAGFDRRFRGREFTRHRYDVHTPRELVRTAMAHAPRFAPGSGWGHSHTDYVLAGMIVEKAAGRPYAKEIEERILVPLGLRSTTLPGGEVTVPAPSSRGYGAVHGAGAQQPDDVTEFSSTALGAAGEMISSAGDLDVFLRALLGGHLLPARQSAEMLTTVATGTDGIAQGLGIVERRLSCGTTVRGGTGSVPGAVSLVFATAGAEHTASFDLNSSAPAAGNTLLLEAEFCGRSTAAQ</sequence>
<dbReference type="SUPFAM" id="SSF56601">
    <property type="entry name" value="beta-lactamase/transpeptidase-like"/>
    <property type="match status" value="1"/>
</dbReference>
<feature type="domain" description="Beta-lactamase-related" evidence="2">
    <location>
        <begin position="64"/>
        <end position="341"/>
    </location>
</feature>
<comment type="caution">
    <text evidence="3">The sequence shown here is derived from an EMBL/GenBank/DDBJ whole genome shotgun (WGS) entry which is preliminary data.</text>
</comment>
<dbReference type="InterPro" id="IPR001466">
    <property type="entry name" value="Beta-lactam-related"/>
</dbReference>
<dbReference type="PANTHER" id="PTHR46825">
    <property type="entry name" value="D-ALANYL-D-ALANINE-CARBOXYPEPTIDASE/ENDOPEPTIDASE AMPH"/>
    <property type="match status" value="1"/>
</dbReference>
<dbReference type="Proteomes" id="UP001596083">
    <property type="component" value="Unassembled WGS sequence"/>
</dbReference>
<keyword evidence="4" id="KW-1185">Reference proteome</keyword>
<reference evidence="4" key="1">
    <citation type="journal article" date="2019" name="Int. J. Syst. Evol. Microbiol.">
        <title>The Global Catalogue of Microorganisms (GCM) 10K type strain sequencing project: providing services to taxonomists for standard genome sequencing and annotation.</title>
        <authorList>
            <consortium name="The Broad Institute Genomics Platform"/>
            <consortium name="The Broad Institute Genome Sequencing Center for Infectious Disease"/>
            <person name="Wu L."/>
            <person name="Ma J."/>
        </authorList>
    </citation>
    <scope>NUCLEOTIDE SEQUENCE [LARGE SCALE GENOMIC DNA]</scope>
    <source>
        <strain evidence="4">CGMCC 4.7304</strain>
    </source>
</reference>
<dbReference type="Gene3D" id="3.40.710.10">
    <property type="entry name" value="DD-peptidase/beta-lactamase superfamily"/>
    <property type="match status" value="1"/>
</dbReference>
<dbReference type="Pfam" id="PF00144">
    <property type="entry name" value="Beta-lactamase"/>
    <property type="match status" value="1"/>
</dbReference>
<protein>
    <submittedName>
        <fullName evidence="3">Serine hydrolase domain-containing protein</fullName>
        <ecNumber evidence="3">3.-.-.-</ecNumber>
    </submittedName>
</protein>
<feature type="signal peptide" evidence="1">
    <location>
        <begin position="1"/>
        <end position="32"/>
    </location>
</feature>
<dbReference type="GO" id="GO:0016787">
    <property type="term" value="F:hydrolase activity"/>
    <property type="evidence" value="ECO:0007669"/>
    <property type="project" value="UniProtKB-KW"/>
</dbReference>
<proteinExistence type="predicted"/>
<evidence type="ECO:0000259" key="2">
    <source>
        <dbReference type="Pfam" id="PF00144"/>
    </source>
</evidence>